<reference evidence="2" key="1">
    <citation type="journal article" date="2022" name="bioRxiv">
        <title>Sequencing and chromosome-scale assembly of the giantPleurodeles waltlgenome.</title>
        <authorList>
            <person name="Brown T."/>
            <person name="Elewa A."/>
            <person name="Iarovenko S."/>
            <person name="Subramanian E."/>
            <person name="Araus A.J."/>
            <person name="Petzold A."/>
            <person name="Susuki M."/>
            <person name="Suzuki K.-i.T."/>
            <person name="Hayashi T."/>
            <person name="Toyoda A."/>
            <person name="Oliveira C."/>
            <person name="Osipova E."/>
            <person name="Leigh N.D."/>
            <person name="Simon A."/>
            <person name="Yun M.H."/>
        </authorList>
    </citation>
    <scope>NUCLEOTIDE SEQUENCE</scope>
    <source>
        <strain evidence="2">20211129_DDA</strain>
        <tissue evidence="2">Liver</tissue>
    </source>
</reference>
<dbReference type="EMBL" id="JANPWB010000012">
    <property type="protein sequence ID" value="KAJ1120189.1"/>
    <property type="molecule type" value="Genomic_DNA"/>
</dbReference>
<feature type="region of interest" description="Disordered" evidence="1">
    <location>
        <begin position="71"/>
        <end position="92"/>
    </location>
</feature>
<proteinExistence type="predicted"/>
<sequence>MERRPLGRRGGDCDVIRLLGPCFLWQWHRGVLVKVASSFREQGARAFQEPGLAQGGRATAKSWLRCERDDELREPEKAGGGRRAANALVRSA</sequence>
<accession>A0AAV7NZ14</accession>
<organism evidence="2 3">
    <name type="scientific">Pleurodeles waltl</name>
    <name type="common">Iberian ribbed newt</name>
    <dbReference type="NCBI Taxonomy" id="8319"/>
    <lineage>
        <taxon>Eukaryota</taxon>
        <taxon>Metazoa</taxon>
        <taxon>Chordata</taxon>
        <taxon>Craniata</taxon>
        <taxon>Vertebrata</taxon>
        <taxon>Euteleostomi</taxon>
        <taxon>Amphibia</taxon>
        <taxon>Batrachia</taxon>
        <taxon>Caudata</taxon>
        <taxon>Salamandroidea</taxon>
        <taxon>Salamandridae</taxon>
        <taxon>Pleurodelinae</taxon>
        <taxon>Pleurodeles</taxon>
    </lineage>
</organism>
<evidence type="ECO:0000313" key="2">
    <source>
        <dbReference type="EMBL" id="KAJ1120189.1"/>
    </source>
</evidence>
<dbReference type="AlphaFoldDB" id="A0AAV7NZ14"/>
<dbReference type="Proteomes" id="UP001066276">
    <property type="component" value="Chromosome 8"/>
</dbReference>
<name>A0AAV7NZ14_PLEWA</name>
<keyword evidence="3" id="KW-1185">Reference proteome</keyword>
<evidence type="ECO:0000256" key="1">
    <source>
        <dbReference type="SAM" id="MobiDB-lite"/>
    </source>
</evidence>
<gene>
    <name evidence="2" type="ORF">NDU88_008363</name>
</gene>
<evidence type="ECO:0000313" key="3">
    <source>
        <dbReference type="Proteomes" id="UP001066276"/>
    </source>
</evidence>
<protein>
    <submittedName>
        <fullName evidence="2">Uncharacterized protein</fullName>
    </submittedName>
</protein>
<comment type="caution">
    <text evidence="2">The sequence shown here is derived from an EMBL/GenBank/DDBJ whole genome shotgun (WGS) entry which is preliminary data.</text>
</comment>